<accession>A0ABV3FUW2</accession>
<dbReference type="RefSeq" id="WP_355082789.1">
    <property type="nucleotide sequence ID" value="NZ_JBEXKW010000001.1"/>
</dbReference>
<keyword evidence="3" id="KW-1185">Reference proteome</keyword>
<proteinExistence type="predicted"/>
<dbReference type="Pfam" id="PF11716">
    <property type="entry name" value="MDMPI_N"/>
    <property type="match status" value="1"/>
</dbReference>
<dbReference type="NCBIfam" id="TIGR03083">
    <property type="entry name" value="maleylpyruvate isomerase family mycothiol-dependent enzyme"/>
    <property type="match status" value="1"/>
</dbReference>
<dbReference type="NCBIfam" id="TIGR03086">
    <property type="entry name" value="TIGR03086 family metal-binding protein"/>
    <property type="match status" value="1"/>
</dbReference>
<evidence type="ECO:0000313" key="2">
    <source>
        <dbReference type="EMBL" id="MEV0709214.1"/>
    </source>
</evidence>
<dbReference type="InterPro" id="IPR017517">
    <property type="entry name" value="Maleyloyr_isom"/>
</dbReference>
<dbReference type="SUPFAM" id="SSF109854">
    <property type="entry name" value="DinB/YfiT-like putative metalloenzymes"/>
    <property type="match status" value="1"/>
</dbReference>
<reference evidence="2 3" key="1">
    <citation type="submission" date="2024-06" db="EMBL/GenBank/DDBJ databases">
        <title>The Natural Products Discovery Center: Release of the First 8490 Sequenced Strains for Exploring Actinobacteria Biosynthetic Diversity.</title>
        <authorList>
            <person name="Kalkreuter E."/>
            <person name="Kautsar S.A."/>
            <person name="Yang D."/>
            <person name="Bader C.D."/>
            <person name="Teijaro C.N."/>
            <person name="Fluegel L."/>
            <person name="Davis C.M."/>
            <person name="Simpson J.R."/>
            <person name="Lauterbach L."/>
            <person name="Steele A.D."/>
            <person name="Gui C."/>
            <person name="Meng S."/>
            <person name="Li G."/>
            <person name="Viehrig K."/>
            <person name="Ye F."/>
            <person name="Su P."/>
            <person name="Kiefer A.F."/>
            <person name="Nichols A."/>
            <person name="Cepeda A.J."/>
            <person name="Yan W."/>
            <person name="Fan B."/>
            <person name="Jiang Y."/>
            <person name="Adhikari A."/>
            <person name="Zheng C.-J."/>
            <person name="Schuster L."/>
            <person name="Cowan T.M."/>
            <person name="Smanski M.J."/>
            <person name="Chevrette M.G."/>
            <person name="De Carvalho L.P.S."/>
            <person name="Shen B."/>
        </authorList>
    </citation>
    <scope>NUCLEOTIDE SEQUENCE [LARGE SCALE GENOMIC DNA]</scope>
    <source>
        <strain evidence="2 3">NPDC050403</strain>
    </source>
</reference>
<evidence type="ECO:0000259" key="1">
    <source>
        <dbReference type="Pfam" id="PF11716"/>
    </source>
</evidence>
<protein>
    <submittedName>
        <fullName evidence="2">TIGR03086 family metal-binding protein</fullName>
    </submittedName>
</protein>
<dbReference type="InterPro" id="IPR034660">
    <property type="entry name" value="DinB/YfiT-like"/>
</dbReference>
<dbReference type="EMBL" id="JBFAKC010000006">
    <property type="protein sequence ID" value="MEV0709214.1"/>
    <property type="molecule type" value="Genomic_DNA"/>
</dbReference>
<dbReference type="InterPro" id="IPR017520">
    <property type="entry name" value="CHP03086"/>
</dbReference>
<sequence length="186" mass="19422">MQTVIGRIDRALDMTGTIVDAIDDGRLSAATPCAKWDVRAVLNHLVGGMRLFAAELAGTDPVGAYDDWLGADPQVAYAAAAEIDRAAWGRLDVPSSEVNLPIGTATAPEAALVHLTEVVVHGLDLAIAIGRPDLADDDLSAELLAAMAEAGGVETFRKPGMFGPEIAISPDAPAHIRLMAYLGRTV</sequence>
<gene>
    <name evidence="2" type="ORF">AB0I48_16765</name>
</gene>
<comment type="caution">
    <text evidence="2">The sequence shown here is derived from an EMBL/GenBank/DDBJ whole genome shotgun (WGS) entry which is preliminary data.</text>
</comment>
<organism evidence="2 3">
    <name type="scientific">Nocardia aurea</name>
    <dbReference type="NCBI Taxonomy" id="2144174"/>
    <lineage>
        <taxon>Bacteria</taxon>
        <taxon>Bacillati</taxon>
        <taxon>Actinomycetota</taxon>
        <taxon>Actinomycetes</taxon>
        <taxon>Mycobacteriales</taxon>
        <taxon>Nocardiaceae</taxon>
        <taxon>Nocardia</taxon>
    </lineage>
</organism>
<dbReference type="Proteomes" id="UP001551695">
    <property type="component" value="Unassembled WGS sequence"/>
</dbReference>
<dbReference type="InterPro" id="IPR024344">
    <property type="entry name" value="MDMPI_metal-binding"/>
</dbReference>
<evidence type="ECO:0000313" key="3">
    <source>
        <dbReference type="Proteomes" id="UP001551695"/>
    </source>
</evidence>
<dbReference type="Gene3D" id="1.20.120.450">
    <property type="entry name" value="dinb family like domain"/>
    <property type="match status" value="1"/>
</dbReference>
<feature type="domain" description="Mycothiol-dependent maleylpyruvate isomerase metal-binding" evidence="1">
    <location>
        <begin position="14"/>
        <end position="126"/>
    </location>
</feature>
<name>A0ABV3FUW2_9NOCA</name>